<keyword evidence="3" id="KW-1185">Reference proteome</keyword>
<evidence type="ECO:0000313" key="2">
    <source>
        <dbReference type="EMBL" id="MTD58153.1"/>
    </source>
</evidence>
<dbReference type="Pfam" id="PF18895">
    <property type="entry name" value="T4SS_pilin"/>
    <property type="match status" value="1"/>
</dbReference>
<gene>
    <name evidence="2" type="ORF">GKO32_29875</name>
</gene>
<dbReference type="InterPro" id="IPR043993">
    <property type="entry name" value="T4SS_pilin"/>
</dbReference>
<proteinExistence type="predicted"/>
<keyword evidence="1" id="KW-0472">Membrane</keyword>
<name>A0A6N7Z6J4_9PSEU</name>
<dbReference type="AlphaFoldDB" id="A0A6N7Z6J4"/>
<keyword evidence="1" id="KW-0812">Transmembrane</keyword>
<organism evidence="2 3">
    <name type="scientific">Amycolatopsis pithecellobii</name>
    <dbReference type="NCBI Taxonomy" id="664692"/>
    <lineage>
        <taxon>Bacteria</taxon>
        <taxon>Bacillati</taxon>
        <taxon>Actinomycetota</taxon>
        <taxon>Actinomycetes</taxon>
        <taxon>Pseudonocardiales</taxon>
        <taxon>Pseudonocardiaceae</taxon>
        <taxon>Amycolatopsis</taxon>
    </lineage>
</organism>
<feature type="transmembrane region" description="Helical" evidence="1">
    <location>
        <begin position="33"/>
        <end position="54"/>
    </location>
</feature>
<comment type="caution">
    <text evidence="2">The sequence shown here is derived from an EMBL/GenBank/DDBJ whole genome shotgun (WGS) entry which is preliminary data.</text>
</comment>
<dbReference type="Proteomes" id="UP000440096">
    <property type="component" value="Unassembled WGS sequence"/>
</dbReference>
<dbReference type="EMBL" id="WMBA01000061">
    <property type="protein sequence ID" value="MTD58153.1"/>
    <property type="molecule type" value="Genomic_DNA"/>
</dbReference>
<reference evidence="2 3" key="1">
    <citation type="submission" date="2019-11" db="EMBL/GenBank/DDBJ databases">
        <title>Draft genome of Amycolatopsis RM579.</title>
        <authorList>
            <person name="Duangmal K."/>
            <person name="Mingma R."/>
        </authorList>
    </citation>
    <scope>NUCLEOTIDE SEQUENCE [LARGE SCALE GENOMIC DNA]</scope>
    <source>
        <strain evidence="2 3">RM579</strain>
    </source>
</reference>
<evidence type="ECO:0000313" key="3">
    <source>
        <dbReference type="Proteomes" id="UP000440096"/>
    </source>
</evidence>
<keyword evidence="1" id="KW-1133">Transmembrane helix</keyword>
<evidence type="ECO:0000256" key="1">
    <source>
        <dbReference type="SAM" id="Phobius"/>
    </source>
</evidence>
<dbReference type="OrthoDB" id="4566527at2"/>
<feature type="transmembrane region" description="Helical" evidence="1">
    <location>
        <begin position="74"/>
        <end position="94"/>
    </location>
</feature>
<sequence length="95" mass="9554">MLLVAVAPASADTVVLAAPPGSLADVIDRLRNFLIGLAAGLATLFLTIGGVRYLTADGDPGEVERAKKGLRNAAIGYGVAMLAPVLAAILQSLVG</sequence>
<accession>A0A6N7Z6J4</accession>
<protein>
    <submittedName>
        <fullName evidence="2">Uncharacterized protein</fullName>
    </submittedName>
</protein>